<keyword evidence="2" id="KW-1185">Reference proteome</keyword>
<comment type="caution">
    <text evidence="1">The sequence shown here is derived from an EMBL/GenBank/DDBJ whole genome shotgun (WGS) entry which is preliminary data.</text>
</comment>
<dbReference type="EMBL" id="CAXIEN010000349">
    <property type="protein sequence ID" value="CAL1294545.1"/>
    <property type="molecule type" value="Genomic_DNA"/>
</dbReference>
<sequence>MKEEELSACYAKLICEMGKVDEFYEVATLAEPETGQEYANFLSQVFGVENPENTLEFWIKSTNTYCGLPEEQQKKAFNDWCTLVGEHMLKVCRDPTSEICVKSDLAADQFAGLLSKYKAIGFCTDMSDVPKEMTPKGLGKMASPFG</sequence>
<evidence type="ECO:0000313" key="1">
    <source>
        <dbReference type="EMBL" id="CAL1294545.1"/>
    </source>
</evidence>
<accession>A0AAV2BF82</accession>
<organism evidence="1 2">
    <name type="scientific">Larinioides sclopetarius</name>
    <dbReference type="NCBI Taxonomy" id="280406"/>
    <lineage>
        <taxon>Eukaryota</taxon>
        <taxon>Metazoa</taxon>
        <taxon>Ecdysozoa</taxon>
        <taxon>Arthropoda</taxon>
        <taxon>Chelicerata</taxon>
        <taxon>Arachnida</taxon>
        <taxon>Araneae</taxon>
        <taxon>Araneomorphae</taxon>
        <taxon>Entelegynae</taxon>
        <taxon>Araneoidea</taxon>
        <taxon>Araneidae</taxon>
        <taxon>Larinioides</taxon>
    </lineage>
</organism>
<protein>
    <submittedName>
        <fullName evidence="1">Uncharacterized protein</fullName>
    </submittedName>
</protein>
<name>A0AAV2BF82_9ARAC</name>
<proteinExistence type="predicted"/>
<reference evidence="1 2" key="1">
    <citation type="submission" date="2024-04" db="EMBL/GenBank/DDBJ databases">
        <authorList>
            <person name="Rising A."/>
            <person name="Reimegard J."/>
            <person name="Sonavane S."/>
            <person name="Akerstrom W."/>
            <person name="Nylinder S."/>
            <person name="Hedman E."/>
            <person name="Kallberg Y."/>
        </authorList>
    </citation>
    <scope>NUCLEOTIDE SEQUENCE [LARGE SCALE GENOMIC DNA]</scope>
</reference>
<dbReference type="Proteomes" id="UP001497382">
    <property type="component" value="Unassembled WGS sequence"/>
</dbReference>
<evidence type="ECO:0000313" key="2">
    <source>
        <dbReference type="Proteomes" id="UP001497382"/>
    </source>
</evidence>
<gene>
    <name evidence="1" type="ORF">LARSCL_LOCUS18764</name>
</gene>
<dbReference type="AlphaFoldDB" id="A0AAV2BF82"/>